<dbReference type="EMBL" id="OMOD01000180">
    <property type="protein sequence ID" value="SPF48260.1"/>
    <property type="molecule type" value="Genomic_DNA"/>
</dbReference>
<name>A0A2U3L8W6_9BACT</name>
<evidence type="ECO:0000259" key="4">
    <source>
        <dbReference type="Pfam" id="PF25183"/>
    </source>
</evidence>
<dbReference type="OrthoDB" id="97893at2"/>
<dbReference type="GO" id="GO:0030246">
    <property type="term" value="F:carbohydrate binding"/>
    <property type="evidence" value="ECO:0007669"/>
    <property type="project" value="InterPro"/>
</dbReference>
<keyword evidence="2" id="KW-0472">Membrane</keyword>
<evidence type="ECO:0000313" key="5">
    <source>
        <dbReference type="EMBL" id="SPF48260.1"/>
    </source>
</evidence>
<dbReference type="InterPro" id="IPR057601">
    <property type="entry name" value="Oar-like_b-barrel"/>
</dbReference>
<dbReference type="SUPFAM" id="SSF56935">
    <property type="entry name" value="Porins"/>
    <property type="match status" value="1"/>
</dbReference>
<sequence length="1289" mass="138376">MTYWGHSLLRSTFSFRVLVVIAVLSLACLPQLALGQQTLGSINGTVTDSSGAVVQGATVQARALATNLELTAQSKNDGSFSIADLPIGTYEVKFLKGGFQTDVHPQIILRADRTATINAILKPGSASEMVTVEATPLLNQVDTTTGYTLNESQITEMPLGTGSFTQLAILSPGVSADLLNTAGTNAGLGNQAVWSNGQRDTSNSFTINGVNANNLFNGKSSSQVTSSRVAVNIGENGNGNNPSGEIATSTSVYGAIGEALPSPPPETIQEMQVNSAMYDASQGANSGAQIVAITKSGTNQLHGGAYAFHQQTGWNANEWFFNHNQLPRPQMHRTVAGGYIGGPIRKDKLFFFGSYQAQRVTDQLLANSIAAVPPGLADNNRTADGLAALANTDFPCTGPNPACITASQITAQSLAIMKQKAPDGTWWIPNFQTTGLQSQGGDANILGPSSHFSADQVNANVDYYFSPKDRLALKYYFQNDPNATPFAQSTLLGFPQSLSAGSQTFSLDNATSVTPNLTWEQRVGFIRMRDYASTNQFIKPSSVGISIPGTSFFPGINLKNADNATYDPTYSPYWSGNTLSIGPVNNFANAGFYQNGAQFSTDLKWSRGHHSISSGMNFGYAQLNVINKNNSVARITFADFPDFLTGQVCGPNTAYCYGQDPSEVLSGATSRYYRSKQVGAYVQDNIRVQSNLTLDLGLRWDWDGPLYEKNGNLTNFHPDDYSYNVASDTIENIGLVIAGNNKAFGGTKGVSNSTLTGRQWGFAPRLGLAYTPAFAHNVVVRAGFGMYYDRGEYFSEFSPGAGGGVSGPFGVTVAEPFVVPVYAQQNSFAQPWLTVRPPPTNFSQVQQLLPNADWLLKQNTSYCKGIGESGCGPFMFAGYDPKNKLPYSENWTLDLQWQPKNDLVFTLGYVGNHGVHETIPLPFNQAQIATPQNPVLAGGPNQQNYSYGYSVTGVAAEANQTITDGYPTGNVSLRAPNIGYDPNSTFYKALGMSNYAALQFNVTKRLQHGLQVSGSYTYAHTLDEQSALGLFFNGNDPNNPRSAYGNSDFNRTHVWTVVYHYELPSRATAQGWEKQLINGWAFNGVTVLQSGQPYSVIDYTGGAASIYWGGGQDAVTNPIVPVGGVGATATNPYLQGTTGINGSKPVLNQLAFGIPAPITPGTGGVPPCDPVSGACDYFETPYTTGGRNIFHGPFQNRFDFGLSKSFKITESWALNYDVIAYNIFNHPSFDIPSNDVSFNPNYANPPIYTGSACVPATGAYQCPPTGYLGTLQHTIGSPRFIQMALHLTF</sequence>
<accession>A0A2U3L8W6</accession>
<evidence type="ECO:0000256" key="1">
    <source>
        <dbReference type="ARBA" id="ARBA00004442"/>
    </source>
</evidence>
<evidence type="ECO:0000256" key="2">
    <source>
        <dbReference type="ARBA" id="ARBA00023136"/>
    </source>
</evidence>
<dbReference type="InterPro" id="IPR036942">
    <property type="entry name" value="Beta-barrel_TonB_sf"/>
</dbReference>
<dbReference type="SUPFAM" id="SSF49452">
    <property type="entry name" value="Starch-binding domain-like"/>
    <property type="match status" value="1"/>
</dbReference>
<dbReference type="InterPro" id="IPR013784">
    <property type="entry name" value="Carb-bd-like_fold"/>
</dbReference>
<dbReference type="Proteomes" id="UP000238701">
    <property type="component" value="Unassembled WGS sequence"/>
</dbReference>
<evidence type="ECO:0000313" key="6">
    <source>
        <dbReference type="Proteomes" id="UP000238701"/>
    </source>
</evidence>
<dbReference type="Gene3D" id="2.60.40.1120">
    <property type="entry name" value="Carboxypeptidase-like, regulatory domain"/>
    <property type="match status" value="1"/>
</dbReference>
<dbReference type="Gene3D" id="2.40.170.20">
    <property type="entry name" value="TonB-dependent receptor, beta-barrel domain"/>
    <property type="match status" value="1"/>
</dbReference>
<organism evidence="5 6">
    <name type="scientific">Candidatus Sulfotelmatobacter kueseliae</name>
    <dbReference type="NCBI Taxonomy" id="2042962"/>
    <lineage>
        <taxon>Bacteria</taxon>
        <taxon>Pseudomonadati</taxon>
        <taxon>Acidobacteriota</taxon>
        <taxon>Terriglobia</taxon>
        <taxon>Terriglobales</taxon>
        <taxon>Candidatus Korobacteraceae</taxon>
        <taxon>Candidatus Sulfotelmatobacter</taxon>
    </lineage>
</organism>
<comment type="subcellular location">
    <subcellularLocation>
        <location evidence="1">Cell outer membrane</location>
    </subcellularLocation>
</comment>
<gene>
    <name evidence="5" type="ORF">SBA1_820062</name>
</gene>
<dbReference type="Pfam" id="PF13620">
    <property type="entry name" value="CarboxypepD_reg"/>
    <property type="match status" value="1"/>
</dbReference>
<proteinExistence type="predicted"/>
<feature type="domain" description="TonB-dependent transporter Oar-like beta-barrel" evidence="4">
    <location>
        <begin position="293"/>
        <end position="1241"/>
    </location>
</feature>
<reference evidence="6" key="1">
    <citation type="submission" date="2018-02" db="EMBL/GenBank/DDBJ databases">
        <authorList>
            <person name="Hausmann B."/>
        </authorList>
    </citation>
    <scope>NUCLEOTIDE SEQUENCE [LARGE SCALE GENOMIC DNA]</scope>
    <source>
        <strain evidence="6">Peat soil MAG SbA1</strain>
    </source>
</reference>
<keyword evidence="3" id="KW-0998">Cell outer membrane</keyword>
<dbReference type="GO" id="GO:0009279">
    <property type="term" value="C:cell outer membrane"/>
    <property type="evidence" value="ECO:0007669"/>
    <property type="project" value="UniProtKB-SubCell"/>
</dbReference>
<dbReference type="Pfam" id="PF25183">
    <property type="entry name" value="OMP_b-brl_4"/>
    <property type="match status" value="1"/>
</dbReference>
<evidence type="ECO:0000256" key="3">
    <source>
        <dbReference type="ARBA" id="ARBA00023237"/>
    </source>
</evidence>
<protein>
    <recommendedName>
        <fullName evidence="4">TonB-dependent transporter Oar-like beta-barrel domain-containing protein</fullName>
    </recommendedName>
</protein>